<protein>
    <submittedName>
        <fullName evidence="2">5'-AMP-activated protein kinase, regulatory beta subunit</fullName>
    </submittedName>
</protein>
<evidence type="ECO:0000313" key="2">
    <source>
        <dbReference type="EMBL" id="GAX87453.1"/>
    </source>
</evidence>
<keyword evidence="2" id="KW-0808">Transferase</keyword>
<evidence type="ECO:0000313" key="3">
    <source>
        <dbReference type="Proteomes" id="UP000217944"/>
    </source>
</evidence>
<dbReference type="Pfam" id="PF16561">
    <property type="entry name" value="AMPK1_CBM"/>
    <property type="match status" value="1"/>
</dbReference>
<dbReference type="GO" id="GO:0016301">
    <property type="term" value="F:kinase activity"/>
    <property type="evidence" value="ECO:0007669"/>
    <property type="project" value="UniProtKB-KW"/>
</dbReference>
<organism evidence="2 3">
    <name type="scientific">Lebetimonas natsushimae</name>
    <dbReference type="NCBI Taxonomy" id="1936991"/>
    <lineage>
        <taxon>Bacteria</taxon>
        <taxon>Pseudomonadati</taxon>
        <taxon>Campylobacterota</taxon>
        <taxon>Epsilonproteobacteria</taxon>
        <taxon>Nautiliales</taxon>
        <taxon>Nautiliaceae</taxon>
        <taxon>Lebetimonas</taxon>
    </lineage>
</organism>
<keyword evidence="2" id="KW-0418">Kinase</keyword>
<dbReference type="AlphaFoldDB" id="A0A292YDH9"/>
<accession>A0A292YDH9</accession>
<feature type="domain" description="AMP-activated protein kinase glycogen-binding" evidence="1">
    <location>
        <begin position="14"/>
        <end position="88"/>
    </location>
</feature>
<dbReference type="EMBL" id="BDME01000001">
    <property type="protein sequence ID" value="GAX87453.1"/>
    <property type="molecule type" value="Genomic_DNA"/>
</dbReference>
<name>A0A292YDH9_9BACT</name>
<dbReference type="RefSeq" id="WP_096258588.1">
    <property type="nucleotide sequence ID" value="NZ_BDME01000001.1"/>
</dbReference>
<dbReference type="OrthoDB" id="9811945at2"/>
<reference evidence="2 3" key="1">
    <citation type="journal article" date="2017" name="Syst. Appl. Microbiol.">
        <title>Lebetimonas natsushimae sp. nov., a novel strictly anaerobic, moderately thermophilic chemoautotroph isolated from a deep-sea hydrothermal vent polychaete nest in the Mid-Okinawa Trough.</title>
        <authorList>
            <person name="Nagata R."/>
            <person name="Takaki Y."/>
            <person name="Tame A."/>
            <person name="Nunoura T."/>
            <person name="Muto H."/>
            <person name="Mino S."/>
            <person name="Sawayama S."/>
            <person name="Takai K."/>
            <person name="Nakagawa S."/>
        </authorList>
    </citation>
    <scope>NUCLEOTIDE SEQUENCE [LARGE SCALE GENOMIC DNA]</scope>
    <source>
        <strain evidence="2 3">HS1857</strain>
    </source>
</reference>
<proteinExistence type="predicted"/>
<keyword evidence="3" id="KW-1185">Reference proteome</keyword>
<dbReference type="Gene3D" id="2.60.40.10">
    <property type="entry name" value="Immunoglobulins"/>
    <property type="match status" value="1"/>
</dbReference>
<evidence type="ECO:0000259" key="1">
    <source>
        <dbReference type="Pfam" id="PF16561"/>
    </source>
</evidence>
<dbReference type="Proteomes" id="UP000217944">
    <property type="component" value="Unassembled WGS sequence"/>
</dbReference>
<dbReference type="InterPro" id="IPR032640">
    <property type="entry name" value="AMPK1_CBM"/>
</dbReference>
<sequence length="90" mass="10594">MIQIKKQKNKAWVSFYFNGDANEVYIKGSWNNWEKEPMKKKKDGSFYIRKSLPLNQTFEFGYLADGKWYADDSCEVVPTPFNSKNSILKL</sequence>
<dbReference type="SUPFAM" id="SSF81296">
    <property type="entry name" value="E set domains"/>
    <property type="match status" value="1"/>
</dbReference>
<dbReference type="InterPro" id="IPR013783">
    <property type="entry name" value="Ig-like_fold"/>
</dbReference>
<dbReference type="InterPro" id="IPR014756">
    <property type="entry name" value="Ig_E-set"/>
</dbReference>
<comment type="caution">
    <text evidence="2">The sequence shown here is derived from an EMBL/GenBank/DDBJ whole genome shotgun (WGS) entry which is preliminary data.</text>
</comment>
<gene>
    <name evidence="2" type="ORF">LNAT_P0749</name>
</gene>